<evidence type="ECO:0000256" key="4">
    <source>
        <dbReference type="ARBA" id="ARBA00023136"/>
    </source>
</evidence>
<gene>
    <name evidence="7" type="ORF">ABVT43_06010</name>
</gene>
<organism evidence="7 8">
    <name type="scientific">Aliikangiella maris</name>
    <dbReference type="NCBI Taxonomy" id="3162458"/>
    <lineage>
        <taxon>Bacteria</taxon>
        <taxon>Pseudomonadati</taxon>
        <taxon>Pseudomonadota</taxon>
        <taxon>Gammaproteobacteria</taxon>
        <taxon>Oceanospirillales</taxon>
        <taxon>Pleioneaceae</taxon>
        <taxon>Aliikangiella</taxon>
    </lineage>
</organism>
<accession>A0ABV2BRV9</accession>
<feature type="transmembrane region" description="Helical" evidence="5">
    <location>
        <begin position="294"/>
        <end position="319"/>
    </location>
</feature>
<evidence type="ECO:0000313" key="8">
    <source>
        <dbReference type="Proteomes" id="UP001548189"/>
    </source>
</evidence>
<keyword evidence="2 5" id="KW-0812">Transmembrane</keyword>
<dbReference type="InterPro" id="IPR013525">
    <property type="entry name" value="ABC2_TM"/>
</dbReference>
<comment type="subcellular location">
    <subcellularLocation>
        <location evidence="1">Membrane</location>
        <topology evidence="1">Multi-pass membrane protein</topology>
    </subcellularLocation>
</comment>
<protein>
    <submittedName>
        <fullName evidence="7">ABC transporter permease</fullName>
    </submittedName>
</protein>
<evidence type="ECO:0000256" key="2">
    <source>
        <dbReference type="ARBA" id="ARBA00022692"/>
    </source>
</evidence>
<proteinExistence type="predicted"/>
<evidence type="ECO:0000256" key="5">
    <source>
        <dbReference type="SAM" id="Phobius"/>
    </source>
</evidence>
<comment type="caution">
    <text evidence="7">The sequence shown here is derived from an EMBL/GenBank/DDBJ whole genome shotgun (WGS) entry which is preliminary data.</text>
</comment>
<evidence type="ECO:0000256" key="3">
    <source>
        <dbReference type="ARBA" id="ARBA00022989"/>
    </source>
</evidence>
<feature type="transmembrane region" description="Helical" evidence="5">
    <location>
        <begin position="20"/>
        <end position="40"/>
    </location>
</feature>
<keyword evidence="4 5" id="KW-0472">Membrane</keyword>
<dbReference type="RefSeq" id="WP_353874255.1">
    <property type="nucleotide sequence ID" value="NZ_JBEVCJ010000005.1"/>
</dbReference>
<evidence type="ECO:0000259" key="6">
    <source>
        <dbReference type="Pfam" id="PF12698"/>
    </source>
</evidence>
<reference evidence="7 8" key="1">
    <citation type="submission" date="2024-06" db="EMBL/GenBank/DDBJ databases">
        <authorList>
            <person name="Li F."/>
        </authorList>
    </citation>
    <scope>NUCLEOTIDE SEQUENCE [LARGE SCALE GENOMIC DNA]</scope>
    <source>
        <strain evidence="7 8">GXAS 311</strain>
    </source>
</reference>
<feature type="transmembrane region" description="Helical" evidence="5">
    <location>
        <begin position="376"/>
        <end position="401"/>
    </location>
</feature>
<feature type="transmembrane region" description="Helical" evidence="5">
    <location>
        <begin position="238"/>
        <end position="263"/>
    </location>
</feature>
<dbReference type="Gene3D" id="3.40.1710.10">
    <property type="entry name" value="abc type-2 transporter like domain"/>
    <property type="match status" value="1"/>
</dbReference>
<dbReference type="PANTHER" id="PTHR43471">
    <property type="entry name" value="ABC TRANSPORTER PERMEASE"/>
    <property type="match status" value="1"/>
</dbReference>
<feature type="domain" description="ABC-2 type transporter transmembrane" evidence="6">
    <location>
        <begin position="16"/>
        <end position="390"/>
    </location>
</feature>
<dbReference type="EMBL" id="JBEVCJ010000005">
    <property type="protein sequence ID" value="MET1254675.1"/>
    <property type="molecule type" value="Genomic_DNA"/>
</dbReference>
<feature type="transmembrane region" description="Helical" evidence="5">
    <location>
        <begin position="325"/>
        <end position="345"/>
    </location>
</feature>
<keyword evidence="8" id="KW-1185">Reference proteome</keyword>
<name>A0ABV2BRV9_9GAMM</name>
<keyword evidence="3 5" id="KW-1133">Transmembrane helix</keyword>
<dbReference type="PANTHER" id="PTHR43471:SF3">
    <property type="entry name" value="ABC TRANSPORTER PERMEASE PROTEIN NATB"/>
    <property type="match status" value="1"/>
</dbReference>
<sequence length="410" mass="45572">MLKVYLKELLELTRDKKTLIFTILLPTLIMPVIMLGFITLSTKIAKKAVDEDLSYAIVGGEYYPELVEQLVKNDKLKQETVKDIEKAKTMINANDLRFAIVIPEDAQARLRAGLNIEIKMLYNDSATTSAIIFRRVNDAIKDLKEQEVNRRYAQLGLSEAQGKAINNPIELIKTSTADKRESFGEKIGGFLPYILILIGLSGAMYPAIDIGVGEKERGTLETLLLTPVPRFQLVLAKFLVIFTTSFVSVFFSLISFGLMIGFLGPMMLSGIGSQGSSAVNEIMKALATISSFDVFLMFLMLVPVAAIFASVLLSVSIYARTFKEAQNYMSPLMMLVIFPLILPLLPGVKLDWVWASVPITNVSLAIKEIFKGTIDMGMLAVIFVSTTVIAGLLLGLCNWWFQREQVLFRN</sequence>
<evidence type="ECO:0000256" key="1">
    <source>
        <dbReference type="ARBA" id="ARBA00004141"/>
    </source>
</evidence>
<evidence type="ECO:0000313" key="7">
    <source>
        <dbReference type="EMBL" id="MET1254675.1"/>
    </source>
</evidence>
<dbReference type="Pfam" id="PF12698">
    <property type="entry name" value="ABC2_membrane_3"/>
    <property type="match status" value="1"/>
</dbReference>
<dbReference type="Proteomes" id="UP001548189">
    <property type="component" value="Unassembled WGS sequence"/>
</dbReference>